<dbReference type="PROSITE" id="PS00562">
    <property type="entry name" value="CBM1_1"/>
    <property type="match status" value="1"/>
</dbReference>
<accession>W4GEW7</accession>
<feature type="domain" description="CBM1" evidence="4">
    <location>
        <begin position="68"/>
        <end position="104"/>
    </location>
</feature>
<dbReference type="Pfam" id="PF00734">
    <property type="entry name" value="CBM_1"/>
    <property type="match status" value="3"/>
</dbReference>
<dbReference type="InterPro" id="IPR000254">
    <property type="entry name" value="CBD"/>
</dbReference>
<evidence type="ECO:0000256" key="1">
    <source>
        <dbReference type="ARBA" id="ARBA00022729"/>
    </source>
</evidence>
<feature type="compositionally biased region" description="Low complexity" evidence="2">
    <location>
        <begin position="108"/>
        <end position="137"/>
    </location>
</feature>
<name>W4GEW7_APHAT</name>
<evidence type="ECO:0000259" key="4">
    <source>
        <dbReference type="PROSITE" id="PS51164"/>
    </source>
</evidence>
<dbReference type="AlphaFoldDB" id="W4GEW7"/>
<dbReference type="InterPro" id="IPR035971">
    <property type="entry name" value="CBD_sf"/>
</dbReference>
<dbReference type="GO" id="GO:0005975">
    <property type="term" value="P:carbohydrate metabolic process"/>
    <property type="evidence" value="ECO:0007669"/>
    <property type="project" value="InterPro"/>
</dbReference>
<evidence type="ECO:0000256" key="3">
    <source>
        <dbReference type="SAM" id="SignalP"/>
    </source>
</evidence>
<reference evidence="5" key="1">
    <citation type="submission" date="2013-12" db="EMBL/GenBank/DDBJ databases">
        <title>The Genome Sequence of Aphanomyces astaci APO3.</title>
        <authorList>
            <consortium name="The Broad Institute Genomics Platform"/>
            <person name="Russ C."/>
            <person name="Tyler B."/>
            <person name="van West P."/>
            <person name="Dieguez-Uribeondo J."/>
            <person name="Young S.K."/>
            <person name="Zeng Q."/>
            <person name="Gargeya S."/>
            <person name="Fitzgerald M."/>
            <person name="Abouelleil A."/>
            <person name="Alvarado L."/>
            <person name="Chapman S.B."/>
            <person name="Gainer-Dewar J."/>
            <person name="Goldberg J."/>
            <person name="Griggs A."/>
            <person name="Gujja S."/>
            <person name="Hansen M."/>
            <person name="Howarth C."/>
            <person name="Imamovic A."/>
            <person name="Ireland A."/>
            <person name="Larimer J."/>
            <person name="McCowan C."/>
            <person name="Murphy C."/>
            <person name="Pearson M."/>
            <person name="Poon T.W."/>
            <person name="Priest M."/>
            <person name="Roberts A."/>
            <person name="Saif S."/>
            <person name="Shea T."/>
            <person name="Sykes S."/>
            <person name="Wortman J."/>
            <person name="Nusbaum C."/>
            <person name="Birren B."/>
        </authorList>
    </citation>
    <scope>NUCLEOTIDE SEQUENCE [LARGE SCALE GENOMIC DNA]</scope>
    <source>
        <strain evidence="5">APO3</strain>
    </source>
</reference>
<dbReference type="SUPFAM" id="SSF57180">
    <property type="entry name" value="Cellulose-binding domain"/>
    <property type="match status" value="3"/>
</dbReference>
<evidence type="ECO:0000313" key="5">
    <source>
        <dbReference type="EMBL" id="ETV77508.1"/>
    </source>
</evidence>
<keyword evidence="1 3" id="KW-0732">Signal</keyword>
<feature type="domain" description="CBM1" evidence="4">
    <location>
        <begin position="225"/>
        <end position="261"/>
    </location>
</feature>
<gene>
    <name evidence="5" type="ORF">H257_08447</name>
</gene>
<dbReference type="OrthoDB" id="66658at2759"/>
<dbReference type="GeneID" id="20810443"/>
<evidence type="ECO:0000256" key="2">
    <source>
        <dbReference type="SAM" id="MobiDB-lite"/>
    </source>
</evidence>
<proteinExistence type="predicted"/>
<dbReference type="EMBL" id="KI913132">
    <property type="protein sequence ID" value="ETV77508.1"/>
    <property type="molecule type" value="Genomic_DNA"/>
</dbReference>
<dbReference type="VEuPathDB" id="FungiDB:H257_08447"/>
<feature type="domain" description="CBM1" evidence="4">
    <location>
        <begin position="183"/>
        <end position="219"/>
    </location>
</feature>
<dbReference type="GO" id="GO:0030248">
    <property type="term" value="F:cellulose binding"/>
    <property type="evidence" value="ECO:0007669"/>
    <property type="project" value="InterPro"/>
</dbReference>
<dbReference type="STRING" id="112090.W4GEW7"/>
<protein>
    <recommendedName>
        <fullName evidence="4">CBM1 domain-containing protein</fullName>
    </recommendedName>
</protein>
<feature type="region of interest" description="Disordered" evidence="2">
    <location>
        <begin position="108"/>
        <end position="161"/>
    </location>
</feature>
<feature type="chain" id="PRO_5004841084" description="CBM1 domain-containing protein" evidence="3">
    <location>
        <begin position="18"/>
        <end position="265"/>
    </location>
</feature>
<dbReference type="PROSITE" id="PS51164">
    <property type="entry name" value="CBM1_2"/>
    <property type="match status" value="3"/>
</dbReference>
<organism evidence="5">
    <name type="scientific">Aphanomyces astaci</name>
    <name type="common">Crayfish plague agent</name>
    <dbReference type="NCBI Taxonomy" id="112090"/>
    <lineage>
        <taxon>Eukaryota</taxon>
        <taxon>Sar</taxon>
        <taxon>Stramenopiles</taxon>
        <taxon>Oomycota</taxon>
        <taxon>Saprolegniomycetes</taxon>
        <taxon>Saprolegniales</taxon>
        <taxon>Verrucalvaceae</taxon>
        <taxon>Aphanomyces</taxon>
    </lineage>
</organism>
<feature type="signal peptide" evidence="3">
    <location>
        <begin position="1"/>
        <end position="17"/>
    </location>
</feature>
<dbReference type="GO" id="GO:0005576">
    <property type="term" value="C:extracellular region"/>
    <property type="evidence" value="ECO:0007669"/>
    <property type="project" value="InterPro"/>
</dbReference>
<sequence>MSMRSATLLALTSMAAAVATDSQGCATNFSQCNGQNWPHGVCCVDPSFTCQQVTQHLSLCAPKQPPAVRVPWYGQCGGLAWRGPVECVDGSSCLLVNDYYSHCFPQTARPSTTASTTTTSTPTQTTATTTASPVIDDSPTDCDDDNTVRDGSSDSFQNEDGLLTNLTPDEINALNNATYLDASFLGPYAQCGGLHWAGQTVCVQGFYCRSQDDYFSQCVPIPDLPGVPTYGQCGGKYWTGPTECQVGTKCIVDSEWYAQCLPTAY</sequence>
<dbReference type="RefSeq" id="XP_009832618.1">
    <property type="nucleotide sequence ID" value="XM_009834316.1"/>
</dbReference>
<dbReference type="SMART" id="SM00236">
    <property type="entry name" value="fCBD"/>
    <property type="match status" value="3"/>
</dbReference>